<dbReference type="EMBL" id="JQEC01000057">
    <property type="protein sequence ID" value="KGJ89193.1"/>
    <property type="molecule type" value="Genomic_DNA"/>
</dbReference>
<feature type="chain" id="PRO_5001949003" description="PEP motif anchor domain protein" evidence="1">
    <location>
        <begin position="23"/>
        <end position="393"/>
    </location>
</feature>
<name>A0A099KHX5_COLPS</name>
<dbReference type="AlphaFoldDB" id="A0A099KHX5"/>
<dbReference type="OrthoDB" id="6382316at2"/>
<keyword evidence="1" id="KW-0732">Signal</keyword>
<organism evidence="2 3">
    <name type="scientific">Colwellia psychrerythraea</name>
    <name type="common">Vibrio psychroerythus</name>
    <dbReference type="NCBI Taxonomy" id="28229"/>
    <lineage>
        <taxon>Bacteria</taxon>
        <taxon>Pseudomonadati</taxon>
        <taxon>Pseudomonadota</taxon>
        <taxon>Gammaproteobacteria</taxon>
        <taxon>Alteromonadales</taxon>
        <taxon>Colwelliaceae</taxon>
        <taxon>Colwellia</taxon>
    </lineage>
</organism>
<gene>
    <name evidence="2" type="ORF">GAB14E_4189</name>
</gene>
<protein>
    <recommendedName>
        <fullName evidence="4">PEP motif anchor domain protein</fullName>
    </recommendedName>
</protein>
<feature type="signal peptide" evidence="1">
    <location>
        <begin position="1"/>
        <end position="22"/>
    </location>
</feature>
<evidence type="ECO:0000313" key="2">
    <source>
        <dbReference type="EMBL" id="KGJ89193.1"/>
    </source>
</evidence>
<proteinExistence type="predicted"/>
<reference evidence="2 3" key="1">
    <citation type="submission" date="2014-08" db="EMBL/GenBank/DDBJ databases">
        <title>Genomic and Phenotypic Diversity of Colwellia psychrerythraea strains from Disparate Marine Basins.</title>
        <authorList>
            <person name="Techtmann S.M."/>
            <person name="Stelling S.C."/>
            <person name="Utturkar S.M."/>
            <person name="Alshibli N."/>
            <person name="Harris A."/>
            <person name="Brown S.D."/>
            <person name="Hazen T.C."/>
        </authorList>
    </citation>
    <scope>NUCLEOTIDE SEQUENCE [LARGE SCALE GENOMIC DNA]</scope>
    <source>
        <strain evidence="2 3">GAB14E</strain>
    </source>
</reference>
<accession>A0A099KHX5</accession>
<comment type="caution">
    <text evidence="2">The sequence shown here is derived from an EMBL/GenBank/DDBJ whole genome shotgun (WGS) entry which is preliminary data.</text>
</comment>
<evidence type="ECO:0000313" key="3">
    <source>
        <dbReference type="Proteomes" id="UP000029868"/>
    </source>
</evidence>
<dbReference type="Proteomes" id="UP000029868">
    <property type="component" value="Unassembled WGS sequence"/>
</dbReference>
<dbReference type="RefSeq" id="WP_033084074.1">
    <property type="nucleotide sequence ID" value="NZ_JQEC01000057.1"/>
</dbReference>
<evidence type="ECO:0008006" key="4">
    <source>
        <dbReference type="Google" id="ProtNLM"/>
    </source>
</evidence>
<dbReference type="PATRIC" id="fig|28229.3.peg.4167"/>
<evidence type="ECO:0000256" key="1">
    <source>
        <dbReference type="SAM" id="SignalP"/>
    </source>
</evidence>
<sequence length="393" mass="43009">MKYIIQLMLLVIMLSISSPVKATAMCSPNDVKLDFVQLADLSDDPIISPAPDPEDYFFIPATNCVLLLGNDQPLPTGHNIGEYQDGLLNGQVWLPSPDSRLSEFNTLFDPFYDSEGPLAQDGSDGYNNILFINSETDLQDLDDTDGNTNKTDPGWVFLGKDDADANKDGEGDGFQYSDTGVGIVNNLIEDPEDENYDNLTGIAIENLLNINFTCIDEGGSFDLGDTVTEGDDIGDERSCTQGSWSLMPDVDIVDKLDELFGEGVFDHLAIIFKTGNVCHPASVEGEEVKGKKDCIDEFSGPQFSIYDFNFADIFNSFPGGDAEEALQSPYNLGGRFDLFNTFHGHGISHISVLARDPASIITEMPEPKSTMLTLFALGLFVLRYKSTHVSNKV</sequence>